<dbReference type="InterPro" id="IPR003591">
    <property type="entry name" value="Leu-rich_rpt_typical-subtyp"/>
</dbReference>
<dbReference type="PROSITE" id="PS51450">
    <property type="entry name" value="LRR"/>
    <property type="match status" value="3"/>
</dbReference>
<keyword evidence="3" id="KW-0677">Repeat</keyword>
<organism evidence="7 8">
    <name type="scientific">Coturnix japonica</name>
    <name type="common">Japanese quail</name>
    <name type="synonym">Coturnix coturnix japonica</name>
    <dbReference type="NCBI Taxonomy" id="93934"/>
    <lineage>
        <taxon>Eukaryota</taxon>
        <taxon>Metazoa</taxon>
        <taxon>Chordata</taxon>
        <taxon>Craniata</taxon>
        <taxon>Vertebrata</taxon>
        <taxon>Euteleostomi</taxon>
        <taxon>Archelosauria</taxon>
        <taxon>Archosauria</taxon>
        <taxon>Dinosauria</taxon>
        <taxon>Saurischia</taxon>
        <taxon>Theropoda</taxon>
        <taxon>Coelurosauria</taxon>
        <taxon>Aves</taxon>
        <taxon>Neognathae</taxon>
        <taxon>Galloanserae</taxon>
        <taxon>Galliformes</taxon>
        <taxon>Phasianidae</taxon>
        <taxon>Perdicinae</taxon>
        <taxon>Coturnix</taxon>
    </lineage>
</organism>
<dbReference type="Gene3D" id="3.80.10.10">
    <property type="entry name" value="Ribonuclease Inhibitor"/>
    <property type="match status" value="2"/>
</dbReference>
<dbReference type="InterPro" id="IPR001611">
    <property type="entry name" value="Leu-rich_rpt"/>
</dbReference>
<dbReference type="Pfam" id="PF13516">
    <property type="entry name" value="LRR_6"/>
    <property type="match status" value="1"/>
</dbReference>
<gene>
    <name evidence="7" type="primary">LRG1</name>
</gene>
<keyword evidence="2" id="KW-0732">Signal</keyword>
<reference evidence="7" key="3">
    <citation type="submission" date="2025-09" db="UniProtKB">
        <authorList>
            <consortium name="Ensembl"/>
        </authorList>
    </citation>
    <scope>IDENTIFICATION</scope>
</reference>
<dbReference type="SMART" id="SM00364">
    <property type="entry name" value="LRR_BAC"/>
    <property type="match status" value="4"/>
</dbReference>
<reference evidence="7" key="2">
    <citation type="submission" date="2025-08" db="UniProtKB">
        <authorList>
            <consortium name="Ensembl"/>
        </authorList>
    </citation>
    <scope>IDENTIFICATION</scope>
</reference>
<keyword evidence="4" id="KW-0325">Glycoprotein</keyword>
<protein>
    <submittedName>
        <fullName evidence="7">Leucine rich alpha-2-glycoprotein 1</fullName>
    </submittedName>
</protein>
<accession>A0A8C2YAI8</accession>
<keyword evidence="8" id="KW-1185">Reference proteome</keyword>
<feature type="compositionally biased region" description="Gly residues" evidence="5">
    <location>
        <begin position="364"/>
        <end position="374"/>
    </location>
</feature>
<evidence type="ECO:0000259" key="6">
    <source>
        <dbReference type="SMART" id="SM00082"/>
    </source>
</evidence>
<name>A0A8C2YAI8_COTJA</name>
<evidence type="ECO:0000256" key="1">
    <source>
        <dbReference type="ARBA" id="ARBA00022614"/>
    </source>
</evidence>
<dbReference type="RefSeq" id="XP_032296897.1">
    <property type="nucleotide sequence ID" value="XM_032441006.1"/>
</dbReference>
<feature type="region of interest" description="Disordered" evidence="5">
    <location>
        <begin position="357"/>
        <end position="380"/>
    </location>
</feature>
<reference evidence="7" key="1">
    <citation type="submission" date="2015-11" db="EMBL/GenBank/DDBJ databases">
        <authorList>
            <consortium name="International Coturnix japonica Genome Analysis Consortium"/>
            <person name="Warren W."/>
            <person name="Burt D.W."/>
            <person name="Antin P.B."/>
            <person name="Lanford R."/>
            <person name="Gros J."/>
            <person name="Wilson R.K."/>
        </authorList>
    </citation>
    <scope>NUCLEOTIDE SEQUENCE [LARGE SCALE GENOMIC DNA]</scope>
</reference>
<dbReference type="PANTHER" id="PTHR45842">
    <property type="entry name" value="SYNAPTIC ADHESION-LIKE MOLECULE SALM"/>
    <property type="match status" value="1"/>
</dbReference>
<evidence type="ECO:0000256" key="4">
    <source>
        <dbReference type="ARBA" id="ARBA00023180"/>
    </source>
</evidence>
<evidence type="ECO:0000313" key="7">
    <source>
        <dbReference type="Ensembl" id="ENSCJPP00005012133.1"/>
    </source>
</evidence>
<dbReference type="KEGG" id="cjo:107325651"/>
<dbReference type="Ensembl" id="ENSCJPT00005017612.1">
    <property type="protein sequence ID" value="ENSCJPP00005012133.1"/>
    <property type="gene ID" value="ENSCJPG00005010325.1"/>
</dbReference>
<dbReference type="SMART" id="SM00369">
    <property type="entry name" value="LRR_TYP"/>
    <property type="match status" value="8"/>
</dbReference>
<dbReference type="Proteomes" id="UP000694412">
    <property type="component" value="Chromosome 28"/>
</dbReference>
<sequence>MRREIWGLQCIPCLGAPRGGDGSSAGHNLWIDIKLPVHSTSTMALLAHILPPPLLLLLLLLPYSHAAPCHPQPNATHFICTEPTLSTFPSGLPPTTVAISVEFTAITTIAPNALAGLPHLQELHLSSNHLAVLPEALLQPVPTLRILDLTDNLLPDLPAAIFHHSIHLQHLVLQGNLLQALQPTWFVHLTQLHWLNLAGNALLEVPPAALRPLRSLHSLDLAHNHLQHLSADTFVGLQMLERLDLEGNQLRALPPTLFIPTPALRLLFLQSNTLQVLPDGIFSPLLHLRVLDLSHNHLQALQLPPRSPGPPLSLDISGNPWACECSLLALLQDEALQLIAAHDTRCASPAQHQGEEVAAVSQAGGEGCQHGGGKQRPLDH</sequence>
<evidence type="ECO:0000256" key="2">
    <source>
        <dbReference type="ARBA" id="ARBA00022729"/>
    </source>
</evidence>
<dbReference type="AlphaFoldDB" id="A0A8C2YAI8"/>
<dbReference type="CTD" id="116844"/>
<dbReference type="GeneID" id="107325651"/>
<evidence type="ECO:0000256" key="3">
    <source>
        <dbReference type="ARBA" id="ARBA00022737"/>
    </source>
</evidence>
<dbReference type="PRINTS" id="PR00019">
    <property type="entry name" value="LEURICHRPT"/>
</dbReference>
<dbReference type="Pfam" id="PF13855">
    <property type="entry name" value="LRR_8"/>
    <property type="match status" value="2"/>
</dbReference>
<dbReference type="GeneTree" id="ENSGT00940000165355"/>
<dbReference type="InterPro" id="IPR050467">
    <property type="entry name" value="LRFN"/>
</dbReference>
<dbReference type="OrthoDB" id="1055097at2759"/>
<evidence type="ECO:0000256" key="5">
    <source>
        <dbReference type="SAM" id="MobiDB-lite"/>
    </source>
</evidence>
<dbReference type="PANTHER" id="PTHR45842:SF12">
    <property type="entry name" value="KEKKON 5, ISOFORM A"/>
    <property type="match status" value="1"/>
</dbReference>
<feature type="domain" description="LRRCT" evidence="6">
    <location>
        <begin position="319"/>
        <end position="369"/>
    </location>
</feature>
<dbReference type="InterPro" id="IPR032675">
    <property type="entry name" value="LRR_dom_sf"/>
</dbReference>
<dbReference type="InterPro" id="IPR000483">
    <property type="entry name" value="Cys-rich_flank_reg_C"/>
</dbReference>
<evidence type="ECO:0000313" key="8">
    <source>
        <dbReference type="Proteomes" id="UP000694412"/>
    </source>
</evidence>
<dbReference type="SUPFAM" id="SSF52058">
    <property type="entry name" value="L domain-like"/>
    <property type="match status" value="1"/>
</dbReference>
<proteinExistence type="predicted"/>
<keyword evidence="1" id="KW-0433">Leucine-rich repeat</keyword>
<dbReference type="SMART" id="SM00082">
    <property type="entry name" value="LRRCT"/>
    <property type="match status" value="1"/>
</dbReference>